<dbReference type="RefSeq" id="WP_289070132.1">
    <property type="nucleotide sequence ID" value="NZ_BAABYW010000001.1"/>
</dbReference>
<accession>A0ABQ0BA37</accession>
<dbReference type="PANTHER" id="PTHR41521">
    <property type="match status" value="1"/>
</dbReference>
<dbReference type="Proteomes" id="UP001600943">
    <property type="component" value="Unassembled WGS sequence"/>
</dbReference>
<dbReference type="Pfam" id="PF07045">
    <property type="entry name" value="DUF1330"/>
    <property type="match status" value="1"/>
</dbReference>
<evidence type="ECO:0000259" key="1">
    <source>
        <dbReference type="Pfam" id="PF07045"/>
    </source>
</evidence>
<gene>
    <name evidence="2" type="ORF">K040078D81_24350</name>
</gene>
<dbReference type="PANTHER" id="PTHR41521:SF4">
    <property type="entry name" value="BLR0684 PROTEIN"/>
    <property type="match status" value="1"/>
</dbReference>
<sequence>MSYYFMVDTYIPEDGSGEYDDYIVQVKPIVEQYGGKYLVRTNTVVSLNDGRCPQRSIVIEFPDKAALERCFSSAEYKAIMMKRVNSVDSRAIIVPGIGEEMLLSD</sequence>
<reference evidence="2 3" key="1">
    <citation type="submission" date="2024-04" db="EMBL/GenBank/DDBJ databases">
        <title>Defined microbial consortia suppress multidrug-resistant proinflammatory Enterobacteriaceae via ecological control.</title>
        <authorList>
            <person name="Furuichi M."/>
            <person name="Kawaguchi T."/>
            <person name="Pust M."/>
            <person name="Yasuma K."/>
            <person name="Plichta D."/>
            <person name="Hasegawa N."/>
            <person name="Ohya T."/>
            <person name="Bhattarai S."/>
            <person name="Sasajima S."/>
            <person name="Aoto Y."/>
            <person name="Tuganbaev T."/>
            <person name="Yaginuma M."/>
            <person name="Ueda M."/>
            <person name="Okahashi N."/>
            <person name="Amafuji K."/>
            <person name="Kiridooshi Y."/>
            <person name="Sugita K."/>
            <person name="Strazar M."/>
            <person name="Skelly A."/>
            <person name="Suda W."/>
            <person name="Hattori M."/>
            <person name="Nakamoto N."/>
            <person name="Caballero S."/>
            <person name="Norman J."/>
            <person name="Olle B."/>
            <person name="Tanoue T."/>
            <person name="Arita M."/>
            <person name="Bucci V."/>
            <person name="Atarashi K."/>
            <person name="Xavier R."/>
            <person name="Honda K."/>
        </authorList>
    </citation>
    <scope>NUCLEOTIDE SEQUENCE [LARGE SCALE GENOMIC DNA]</scope>
    <source>
        <strain evidence="3">k04-0078-D8-1</strain>
    </source>
</reference>
<evidence type="ECO:0000313" key="3">
    <source>
        <dbReference type="Proteomes" id="UP001600943"/>
    </source>
</evidence>
<proteinExistence type="predicted"/>
<protein>
    <recommendedName>
        <fullName evidence="1">DUF1330 domain-containing protein</fullName>
    </recommendedName>
</protein>
<feature type="domain" description="DUF1330" evidence="1">
    <location>
        <begin position="18"/>
        <end position="96"/>
    </location>
</feature>
<comment type="caution">
    <text evidence="2">The sequence shown here is derived from an EMBL/GenBank/DDBJ whole genome shotgun (WGS) entry which is preliminary data.</text>
</comment>
<dbReference type="InterPro" id="IPR010753">
    <property type="entry name" value="DUF1330"/>
</dbReference>
<dbReference type="InterPro" id="IPR011008">
    <property type="entry name" value="Dimeric_a/b-barrel"/>
</dbReference>
<organism evidence="2 3">
    <name type="scientific">Blautia hominis</name>
    <dbReference type="NCBI Taxonomy" id="2025493"/>
    <lineage>
        <taxon>Bacteria</taxon>
        <taxon>Bacillati</taxon>
        <taxon>Bacillota</taxon>
        <taxon>Clostridia</taxon>
        <taxon>Lachnospirales</taxon>
        <taxon>Lachnospiraceae</taxon>
        <taxon>Blautia</taxon>
    </lineage>
</organism>
<name>A0ABQ0BA37_9FIRM</name>
<dbReference type="Gene3D" id="3.30.70.100">
    <property type="match status" value="1"/>
</dbReference>
<dbReference type="EMBL" id="BAABYW010000001">
    <property type="protein sequence ID" value="GAA6408318.1"/>
    <property type="molecule type" value="Genomic_DNA"/>
</dbReference>
<dbReference type="SUPFAM" id="SSF54909">
    <property type="entry name" value="Dimeric alpha+beta barrel"/>
    <property type="match status" value="1"/>
</dbReference>
<keyword evidence="3" id="KW-1185">Reference proteome</keyword>
<evidence type="ECO:0000313" key="2">
    <source>
        <dbReference type="EMBL" id="GAA6408318.1"/>
    </source>
</evidence>